<proteinExistence type="predicted"/>
<dbReference type="AlphaFoldDB" id="U1I4L5"/>
<comment type="caution">
    <text evidence="2">The sequence shown here is derived from an EMBL/GenBank/DDBJ whole genome shotgun (WGS) entry which is preliminary data.</text>
</comment>
<name>U1I4L5_9PAST</name>
<dbReference type="EMBL" id="AVOX01000028">
    <property type="protein sequence ID" value="ERF78280.1"/>
    <property type="molecule type" value="Genomic_DNA"/>
</dbReference>
<sequence length="38" mass="4662">MKKYSKQVDHLFTEVIGFWFYIIAWLMIPVLLFLQWVG</sequence>
<keyword evidence="1" id="KW-0472">Membrane</keyword>
<accession>U1I4L5</accession>
<dbReference type="Proteomes" id="UP000016529">
    <property type="component" value="Unassembled WGS sequence"/>
</dbReference>
<evidence type="ECO:0000313" key="3">
    <source>
        <dbReference type="Proteomes" id="UP000016529"/>
    </source>
</evidence>
<feature type="transmembrane region" description="Helical" evidence="1">
    <location>
        <begin position="12"/>
        <end position="37"/>
    </location>
</feature>
<dbReference type="PATRIC" id="fig|1195244.3.peg.1342"/>
<evidence type="ECO:0000256" key="1">
    <source>
        <dbReference type="SAM" id="Phobius"/>
    </source>
</evidence>
<reference evidence="2 3" key="1">
    <citation type="journal article" date="2013" name="Genome Announc.">
        <title>Draft Genome Sequence of Gallibacterium anatis bv. haemolytica 12656-12 Liver, an Isolate Obtained from the Liver of a Septicemic Chicken.</title>
        <authorList>
            <person name="Kudirkiene E."/>
            <person name="Christensen H."/>
            <person name="Bojesen A.M."/>
        </authorList>
    </citation>
    <scope>NUCLEOTIDE SEQUENCE [LARGE SCALE GENOMIC DNA]</scope>
    <source>
        <strain evidence="2">12656/12</strain>
    </source>
</reference>
<keyword evidence="1" id="KW-1133">Transmembrane helix</keyword>
<evidence type="ECO:0000313" key="2">
    <source>
        <dbReference type="EMBL" id="ERF78280.1"/>
    </source>
</evidence>
<keyword evidence="1" id="KW-0812">Transmembrane</keyword>
<organism evidence="2 3">
    <name type="scientific">Gallibacterium anatis 12656/12</name>
    <dbReference type="NCBI Taxonomy" id="1195244"/>
    <lineage>
        <taxon>Bacteria</taxon>
        <taxon>Pseudomonadati</taxon>
        <taxon>Pseudomonadota</taxon>
        <taxon>Gammaproteobacteria</taxon>
        <taxon>Pasteurellales</taxon>
        <taxon>Pasteurellaceae</taxon>
        <taxon>Gallibacterium</taxon>
    </lineage>
</organism>
<protein>
    <submittedName>
        <fullName evidence="2">Uncharacterized protein</fullName>
    </submittedName>
</protein>
<gene>
    <name evidence="2" type="ORF">N561_06895</name>
</gene>